<dbReference type="WBParaSite" id="GPLIN_000892400">
    <property type="protein sequence ID" value="GPLIN_000892400"/>
    <property type="gene ID" value="GPLIN_000892400"/>
</dbReference>
<dbReference type="Proteomes" id="UP000050741">
    <property type="component" value="Unassembled WGS sequence"/>
</dbReference>
<proteinExistence type="predicted"/>
<organism evidence="4 5">
    <name type="scientific">Globodera pallida</name>
    <name type="common">Potato cyst nematode worm</name>
    <name type="synonym">Heterodera pallida</name>
    <dbReference type="NCBI Taxonomy" id="36090"/>
    <lineage>
        <taxon>Eukaryota</taxon>
        <taxon>Metazoa</taxon>
        <taxon>Ecdysozoa</taxon>
        <taxon>Nematoda</taxon>
        <taxon>Chromadorea</taxon>
        <taxon>Rhabditida</taxon>
        <taxon>Tylenchina</taxon>
        <taxon>Tylenchomorpha</taxon>
        <taxon>Tylenchoidea</taxon>
        <taxon>Heteroderidae</taxon>
        <taxon>Heteroderinae</taxon>
        <taxon>Globodera</taxon>
    </lineage>
</organism>
<keyword evidence="4" id="KW-1185">Reference proteome</keyword>
<dbReference type="GO" id="GO:0005509">
    <property type="term" value="F:calcium ion binding"/>
    <property type="evidence" value="ECO:0007669"/>
    <property type="project" value="InterPro"/>
</dbReference>
<reference evidence="4" key="2">
    <citation type="submission" date="2014-05" db="EMBL/GenBank/DDBJ databases">
        <title>The genome and life-stage specific transcriptomes of Globodera pallida elucidate key aspects of plant parasitism by a cyst nematode.</title>
        <authorList>
            <person name="Cotton J.A."/>
            <person name="Lilley C.J."/>
            <person name="Jones L.M."/>
            <person name="Kikuchi T."/>
            <person name="Reid A.J."/>
            <person name="Thorpe P."/>
            <person name="Tsai I.J."/>
            <person name="Beasley H."/>
            <person name="Blok V."/>
            <person name="Cock P.J.A."/>
            <person name="Van den Akker S.E."/>
            <person name="Holroyd N."/>
            <person name="Hunt M."/>
            <person name="Mantelin S."/>
            <person name="Naghra H."/>
            <person name="Pain A."/>
            <person name="Palomares-Rius J.E."/>
            <person name="Zarowiecki M."/>
            <person name="Berriman M."/>
            <person name="Jones J.T."/>
            <person name="Urwin P.E."/>
        </authorList>
    </citation>
    <scope>NUCLEOTIDE SEQUENCE [LARGE SCALE GENOMIC DNA]</scope>
    <source>
        <strain evidence="4">Lindley</strain>
    </source>
</reference>
<protein>
    <submittedName>
        <fullName evidence="5">EF-hand domain-containing protein</fullName>
    </submittedName>
</protein>
<accession>A0A183C7S8</accession>
<dbReference type="PROSITE" id="PS50222">
    <property type="entry name" value="EF_HAND_2"/>
    <property type="match status" value="1"/>
</dbReference>
<evidence type="ECO:0000259" key="3">
    <source>
        <dbReference type="PROSITE" id="PS50222"/>
    </source>
</evidence>
<dbReference type="Gene3D" id="1.10.238.10">
    <property type="entry name" value="EF-hand"/>
    <property type="match status" value="1"/>
</dbReference>
<reference evidence="5" key="3">
    <citation type="submission" date="2016-06" db="UniProtKB">
        <authorList>
            <consortium name="WormBaseParasite"/>
        </authorList>
    </citation>
    <scope>IDENTIFICATION</scope>
</reference>
<keyword evidence="1" id="KW-0106">Calcium</keyword>
<feature type="domain" description="EF-hand" evidence="3">
    <location>
        <begin position="52"/>
        <end position="84"/>
    </location>
</feature>
<dbReference type="InterPro" id="IPR011992">
    <property type="entry name" value="EF-hand-dom_pair"/>
</dbReference>
<dbReference type="PROSITE" id="PS00018">
    <property type="entry name" value="EF_HAND_1"/>
    <property type="match status" value="1"/>
</dbReference>
<evidence type="ECO:0000256" key="1">
    <source>
        <dbReference type="ARBA" id="ARBA00022837"/>
    </source>
</evidence>
<dbReference type="InterPro" id="IPR002048">
    <property type="entry name" value="EF_hand_dom"/>
</dbReference>
<dbReference type="Pfam" id="PF13202">
    <property type="entry name" value="EF-hand_5"/>
    <property type="match status" value="1"/>
</dbReference>
<name>A0A183C7S8_GLOPA</name>
<dbReference type="SUPFAM" id="SSF47473">
    <property type="entry name" value="EF-hand"/>
    <property type="match status" value="1"/>
</dbReference>
<dbReference type="InterPro" id="IPR018247">
    <property type="entry name" value="EF_Hand_1_Ca_BS"/>
</dbReference>
<sequence length="84" mass="9664">MKGLSAVFDAFSKKEKGREFEEEFRKSSVPKMSTEKLAEYDKNGDGWVTLDEILQQMRVEAQKADKDGDGTISKEEFKQLKLEK</sequence>
<evidence type="ECO:0000313" key="4">
    <source>
        <dbReference type="Proteomes" id="UP000050741"/>
    </source>
</evidence>
<evidence type="ECO:0000256" key="2">
    <source>
        <dbReference type="SAM" id="MobiDB-lite"/>
    </source>
</evidence>
<feature type="region of interest" description="Disordered" evidence="2">
    <location>
        <begin position="61"/>
        <end position="84"/>
    </location>
</feature>
<reference evidence="4" key="1">
    <citation type="submission" date="2013-12" db="EMBL/GenBank/DDBJ databases">
        <authorList>
            <person name="Aslett M."/>
        </authorList>
    </citation>
    <scope>NUCLEOTIDE SEQUENCE [LARGE SCALE GENOMIC DNA]</scope>
    <source>
        <strain evidence="4">Lindley</strain>
    </source>
</reference>
<evidence type="ECO:0000313" key="5">
    <source>
        <dbReference type="WBParaSite" id="GPLIN_000892400"/>
    </source>
</evidence>
<dbReference type="AlphaFoldDB" id="A0A183C7S8"/>